<sequence>MKNSLCEKIMWYVLSPTIFQFIKQYWKDIDIKNVKRISKKIIKI</sequence>
<dbReference type="HOGENOM" id="CLU_3219730_0_0_9"/>
<name>A8SKU5_9FIRM</name>
<evidence type="ECO:0000313" key="1">
    <source>
        <dbReference type="EMBL" id="EDP24200.1"/>
    </source>
</evidence>
<protein>
    <submittedName>
        <fullName evidence="1">Uncharacterized protein</fullName>
    </submittedName>
</protein>
<proteinExistence type="predicted"/>
<gene>
    <name evidence="1" type="ORF">PEPMIC_00780</name>
</gene>
<comment type="caution">
    <text evidence="1">The sequence shown here is derived from an EMBL/GenBank/DDBJ whole genome shotgun (WGS) entry which is preliminary data.</text>
</comment>
<evidence type="ECO:0000313" key="2">
    <source>
        <dbReference type="Proteomes" id="UP000003162"/>
    </source>
</evidence>
<dbReference type="EMBL" id="ABEE02000016">
    <property type="protein sequence ID" value="EDP24200.1"/>
    <property type="molecule type" value="Genomic_DNA"/>
</dbReference>
<accession>A8SKU5</accession>
<reference evidence="1 2" key="1">
    <citation type="submission" date="2007-09" db="EMBL/GenBank/DDBJ databases">
        <title>Draft genome sequence of Peptostreptococcus micros (ATCC 33270).</title>
        <authorList>
            <person name="Sudarsanam P."/>
            <person name="Ley R."/>
            <person name="Guruge J."/>
            <person name="Turnbaugh P.J."/>
            <person name="Mahowald M."/>
            <person name="Liep D."/>
            <person name="Gordon J."/>
        </authorList>
    </citation>
    <scope>NUCLEOTIDE SEQUENCE [LARGE SCALE GENOMIC DNA]</scope>
    <source>
        <strain evidence="1 2">ATCC 33270</strain>
    </source>
</reference>
<organism evidence="1 2">
    <name type="scientific">Parvimonas micra ATCC 33270</name>
    <dbReference type="NCBI Taxonomy" id="411465"/>
    <lineage>
        <taxon>Bacteria</taxon>
        <taxon>Bacillati</taxon>
        <taxon>Bacillota</taxon>
        <taxon>Tissierellia</taxon>
        <taxon>Tissierellales</taxon>
        <taxon>Peptoniphilaceae</taxon>
        <taxon>Parvimonas</taxon>
    </lineage>
</organism>
<dbReference type="AlphaFoldDB" id="A8SKU5"/>
<reference evidence="1 2" key="2">
    <citation type="submission" date="2007-09" db="EMBL/GenBank/DDBJ databases">
        <authorList>
            <person name="Fulton L."/>
            <person name="Clifton S."/>
            <person name="Fulton B."/>
            <person name="Xu J."/>
            <person name="Minx P."/>
            <person name="Pepin K.H."/>
            <person name="Johnson M."/>
            <person name="Thiruvilangam P."/>
            <person name="Bhonagiri V."/>
            <person name="Nash W.E."/>
            <person name="Mardis E.R."/>
            <person name="Wilson R.K."/>
        </authorList>
    </citation>
    <scope>NUCLEOTIDE SEQUENCE [LARGE SCALE GENOMIC DNA]</scope>
    <source>
        <strain evidence="1 2">ATCC 33270</strain>
    </source>
</reference>
<dbReference type="Proteomes" id="UP000003162">
    <property type="component" value="Unassembled WGS sequence"/>
</dbReference>